<evidence type="ECO:0000259" key="2">
    <source>
        <dbReference type="Pfam" id="PF06580"/>
    </source>
</evidence>
<feature type="transmembrane region" description="Helical" evidence="1">
    <location>
        <begin position="67"/>
        <end position="89"/>
    </location>
</feature>
<dbReference type="Gene3D" id="3.30.565.10">
    <property type="entry name" value="Histidine kinase-like ATPase, C-terminal domain"/>
    <property type="match status" value="1"/>
</dbReference>
<dbReference type="InterPro" id="IPR010559">
    <property type="entry name" value="Sig_transdc_His_kin_internal"/>
</dbReference>
<proteinExistence type="predicted"/>
<feature type="transmembrane region" description="Helical" evidence="1">
    <location>
        <begin position="101"/>
        <end position="122"/>
    </location>
</feature>
<feature type="domain" description="Signal transduction histidine kinase internal region" evidence="2">
    <location>
        <begin position="178"/>
        <end position="256"/>
    </location>
</feature>
<dbReference type="SUPFAM" id="SSF55874">
    <property type="entry name" value="ATPase domain of HSP90 chaperone/DNA topoisomerase II/histidine kinase"/>
    <property type="match status" value="1"/>
</dbReference>
<dbReference type="Proteomes" id="UP000295620">
    <property type="component" value="Unassembled WGS sequence"/>
</dbReference>
<dbReference type="Pfam" id="PF06580">
    <property type="entry name" value="His_kinase"/>
    <property type="match status" value="1"/>
</dbReference>
<dbReference type="PANTHER" id="PTHR34220:SF7">
    <property type="entry name" value="SENSOR HISTIDINE KINASE YPDA"/>
    <property type="match status" value="1"/>
</dbReference>
<feature type="transmembrane region" description="Helical" evidence="1">
    <location>
        <begin position="12"/>
        <end position="33"/>
    </location>
</feature>
<dbReference type="RefSeq" id="WP_133575841.1">
    <property type="nucleotide sequence ID" value="NZ_SNYC01000004.1"/>
</dbReference>
<evidence type="ECO:0000313" key="3">
    <source>
        <dbReference type="EMBL" id="TDQ09785.1"/>
    </source>
</evidence>
<keyword evidence="1" id="KW-1133">Transmembrane helix</keyword>
<evidence type="ECO:0000313" key="4">
    <source>
        <dbReference type="Proteomes" id="UP000295620"/>
    </source>
</evidence>
<accession>A0A4R6SZ35</accession>
<dbReference type="OrthoDB" id="9792992at2"/>
<gene>
    <name evidence="3" type="ORF">ATK78_1944</name>
</gene>
<dbReference type="EMBL" id="SNYC01000004">
    <property type="protein sequence ID" value="TDQ09785.1"/>
    <property type="molecule type" value="Genomic_DNA"/>
</dbReference>
<dbReference type="GO" id="GO:0000155">
    <property type="term" value="F:phosphorelay sensor kinase activity"/>
    <property type="evidence" value="ECO:0007669"/>
    <property type="project" value="InterPro"/>
</dbReference>
<organism evidence="3 4">
    <name type="scientific">Pedobacter metabolipauper</name>
    <dbReference type="NCBI Taxonomy" id="425513"/>
    <lineage>
        <taxon>Bacteria</taxon>
        <taxon>Pseudomonadati</taxon>
        <taxon>Bacteroidota</taxon>
        <taxon>Sphingobacteriia</taxon>
        <taxon>Sphingobacteriales</taxon>
        <taxon>Sphingobacteriaceae</taxon>
        <taxon>Pedobacter</taxon>
    </lineage>
</organism>
<comment type="caution">
    <text evidence="3">The sequence shown here is derived from an EMBL/GenBank/DDBJ whole genome shotgun (WGS) entry which is preliminary data.</text>
</comment>
<dbReference type="InterPro" id="IPR036890">
    <property type="entry name" value="HATPase_C_sf"/>
</dbReference>
<reference evidence="3 4" key="1">
    <citation type="submission" date="2019-03" db="EMBL/GenBank/DDBJ databases">
        <title>Genomic Encyclopedia of Archaeal and Bacterial Type Strains, Phase II (KMG-II): from individual species to whole genera.</title>
        <authorList>
            <person name="Goeker M."/>
        </authorList>
    </citation>
    <scope>NUCLEOTIDE SEQUENCE [LARGE SCALE GENOMIC DNA]</scope>
    <source>
        <strain evidence="3 4">DSM 19035</strain>
    </source>
</reference>
<keyword evidence="1" id="KW-0812">Transmembrane</keyword>
<dbReference type="GO" id="GO:0016020">
    <property type="term" value="C:membrane"/>
    <property type="evidence" value="ECO:0007669"/>
    <property type="project" value="InterPro"/>
</dbReference>
<keyword evidence="4" id="KW-1185">Reference proteome</keyword>
<sequence length="377" mass="43638">MSWTGRNKLSAYFEILIHIILWGLLLSAIYNGVESYWVDLYKSEFKGDWNAIQYMAWKKEHADPGSIIFPLTVIAFKALFFYINVYLIFPSFNRKKWISLILKVLLNLILCLIAEYAVFMAVESSGDLISFGLDNYFDSENLETLGIWFGYIFLLAILYALIRHYVLNRGKRLEKITAELALLKNQVNPHFLFNTLNNFYAMAVEKDATELADGIAQLTHLMRYTIYESNVAYIPLETEIAYVHDYIKLQSLRFTKEDKISIGFDDQHVNLNLPIAPMLLIGFVENAFKHGISLKADSFIHIRMHSIDNEIHFEIENSIHHGMGSADVKYAGFGLNHVRKLLNLQYPGKHKLEIREEKDIFKVVLTVITSTNEVYRN</sequence>
<keyword evidence="1" id="KW-0472">Membrane</keyword>
<name>A0A4R6SZ35_9SPHI</name>
<dbReference type="InterPro" id="IPR050640">
    <property type="entry name" value="Bact_2-comp_sensor_kinase"/>
</dbReference>
<evidence type="ECO:0000256" key="1">
    <source>
        <dbReference type="SAM" id="Phobius"/>
    </source>
</evidence>
<dbReference type="PANTHER" id="PTHR34220">
    <property type="entry name" value="SENSOR HISTIDINE KINASE YPDA"/>
    <property type="match status" value="1"/>
</dbReference>
<protein>
    <submittedName>
        <fullName evidence="3">GHKL domain-containing protein</fullName>
    </submittedName>
</protein>
<feature type="transmembrane region" description="Helical" evidence="1">
    <location>
        <begin position="142"/>
        <end position="162"/>
    </location>
</feature>
<dbReference type="AlphaFoldDB" id="A0A4R6SZ35"/>